<accession>A0A3U4YD74</accession>
<evidence type="ECO:0000313" key="1">
    <source>
        <dbReference type="EMBL" id="ECK7315298.1"/>
    </source>
</evidence>
<organism evidence="1">
    <name type="scientific">Salmonella enterica I</name>
    <dbReference type="NCBI Taxonomy" id="59201"/>
    <lineage>
        <taxon>Bacteria</taxon>
        <taxon>Pseudomonadati</taxon>
        <taxon>Pseudomonadota</taxon>
        <taxon>Gammaproteobacteria</taxon>
        <taxon>Enterobacterales</taxon>
        <taxon>Enterobacteriaceae</taxon>
        <taxon>Salmonella</taxon>
    </lineage>
</organism>
<comment type="caution">
    <text evidence="1">The sequence shown here is derived from an EMBL/GenBank/DDBJ whole genome shotgun (WGS) entry which is preliminary data.</text>
</comment>
<proteinExistence type="predicted"/>
<sequence length="71" mass="8309">MSTLADLIHADMSEDGARRNRYWKSSNLPVCERFNHRPKPKRSRRDKVLKKLMQINMAGFVRFVSETTNGD</sequence>
<gene>
    <name evidence="1" type="ORF">FRN22_21545</name>
</gene>
<dbReference type="EMBL" id="AAJCYU010000041">
    <property type="protein sequence ID" value="ECK7315298.1"/>
    <property type="molecule type" value="Genomic_DNA"/>
</dbReference>
<dbReference type="AlphaFoldDB" id="A0A3U4YD74"/>
<reference evidence="1" key="1">
    <citation type="submission" date="2019-08" db="EMBL/GenBank/DDBJ databases">
        <authorList>
            <person name="Ashton P.M."/>
            <person name="Dallman T."/>
            <person name="Nair S."/>
            <person name="De Pinna E."/>
            <person name="Peters T."/>
            <person name="Grant K."/>
        </authorList>
    </citation>
    <scope>NUCLEOTIDE SEQUENCE</scope>
    <source>
        <strain evidence="1">780192</strain>
    </source>
</reference>
<protein>
    <submittedName>
        <fullName evidence="1">Uncharacterized protein</fullName>
    </submittedName>
</protein>
<name>A0A3U4YD74_SALET</name>
<dbReference type="InterPro" id="IPR055725">
    <property type="entry name" value="DUF7301"/>
</dbReference>
<dbReference type="Pfam" id="PF23975">
    <property type="entry name" value="DUF7301"/>
    <property type="match status" value="1"/>
</dbReference>